<organism evidence="1 2">
    <name type="scientific">Owenia fusiformis</name>
    <name type="common">Polychaete worm</name>
    <dbReference type="NCBI Taxonomy" id="6347"/>
    <lineage>
        <taxon>Eukaryota</taxon>
        <taxon>Metazoa</taxon>
        <taxon>Spiralia</taxon>
        <taxon>Lophotrochozoa</taxon>
        <taxon>Annelida</taxon>
        <taxon>Polychaeta</taxon>
        <taxon>Sedentaria</taxon>
        <taxon>Canalipalpata</taxon>
        <taxon>Sabellida</taxon>
        <taxon>Oweniida</taxon>
        <taxon>Oweniidae</taxon>
        <taxon>Owenia</taxon>
    </lineage>
</organism>
<dbReference type="OrthoDB" id="6287408at2759"/>
<name>A0A8J1TWU1_OWEFU</name>
<comment type="caution">
    <text evidence="1">The sequence shown here is derived from an EMBL/GenBank/DDBJ whole genome shotgun (WGS) entry which is preliminary data.</text>
</comment>
<protein>
    <submittedName>
        <fullName evidence="1">Uncharacterized protein</fullName>
    </submittedName>
</protein>
<reference evidence="1" key="1">
    <citation type="submission" date="2022-03" db="EMBL/GenBank/DDBJ databases">
        <authorList>
            <person name="Martin C."/>
        </authorList>
    </citation>
    <scope>NUCLEOTIDE SEQUENCE</scope>
</reference>
<dbReference type="Proteomes" id="UP000749559">
    <property type="component" value="Unassembled WGS sequence"/>
</dbReference>
<keyword evidence="2" id="KW-1185">Reference proteome</keyword>
<gene>
    <name evidence="1" type="ORF">OFUS_LOCUS20924</name>
</gene>
<accession>A0A8J1TWU1</accession>
<dbReference type="EMBL" id="CAIIXF020000010">
    <property type="protein sequence ID" value="CAH1796524.1"/>
    <property type="molecule type" value="Genomic_DNA"/>
</dbReference>
<proteinExistence type="predicted"/>
<dbReference type="AlphaFoldDB" id="A0A8J1TWU1"/>
<evidence type="ECO:0000313" key="1">
    <source>
        <dbReference type="EMBL" id="CAH1796524.1"/>
    </source>
</evidence>
<evidence type="ECO:0000313" key="2">
    <source>
        <dbReference type="Proteomes" id="UP000749559"/>
    </source>
</evidence>
<sequence>MLVCYSSGLNKALVNCGNITMGFVVIMSFGIVMLAALTNPAKSLQCYQCVDVAGSSDLISSTGHSDPSCRNAPTSSAECQSGQVCGYSMGSIQGHLIEMTAEVNAVIRGCMPLLDSDTTMGCHKNEEASGVISKVLSSLSDLGDVHVDGEVCYCDTDFCQPECDGLYVGEMCVQKWVFIVAGIGLLLVIILVCTCCCCCGCCGCCQCCSCCKRRNDGYMVQPLIITGPTERVEDSNEVI</sequence>